<keyword evidence="1" id="KW-0812">Transmembrane</keyword>
<dbReference type="Proteomes" id="UP001143747">
    <property type="component" value="Unassembled WGS sequence"/>
</dbReference>
<feature type="transmembrane region" description="Helical" evidence="1">
    <location>
        <begin position="14"/>
        <end position="34"/>
    </location>
</feature>
<keyword evidence="1" id="KW-0472">Membrane</keyword>
<evidence type="ECO:0000313" key="3">
    <source>
        <dbReference type="Proteomes" id="UP001143747"/>
    </source>
</evidence>
<evidence type="ECO:0000256" key="1">
    <source>
        <dbReference type="SAM" id="Phobius"/>
    </source>
</evidence>
<dbReference type="AlphaFoldDB" id="A0A9Q4KTB7"/>
<dbReference type="InterPro" id="IPR052348">
    <property type="entry name" value="Metallopeptidase_M50B"/>
</dbReference>
<name>A0A9Q4KTB7_9EURY</name>
<feature type="transmembrane region" description="Helical" evidence="1">
    <location>
        <begin position="182"/>
        <end position="201"/>
    </location>
</feature>
<dbReference type="EMBL" id="JAKELO010000002">
    <property type="protein sequence ID" value="MDE4908341.1"/>
    <property type="molecule type" value="Genomic_DNA"/>
</dbReference>
<proteinExistence type="predicted"/>
<comment type="caution">
    <text evidence="2">The sequence shown here is derived from an EMBL/GenBank/DDBJ whole genome shotgun (WGS) entry which is preliminary data.</text>
</comment>
<feature type="transmembrane region" description="Helical" evidence="1">
    <location>
        <begin position="40"/>
        <end position="61"/>
    </location>
</feature>
<dbReference type="PANTHER" id="PTHR35864:SF1">
    <property type="entry name" value="ZINC METALLOPROTEASE YWHC-RELATED"/>
    <property type="match status" value="1"/>
</dbReference>
<feature type="transmembrane region" description="Helical" evidence="1">
    <location>
        <begin position="118"/>
        <end position="143"/>
    </location>
</feature>
<dbReference type="PANTHER" id="PTHR35864">
    <property type="entry name" value="ZINC METALLOPROTEASE MJ0611-RELATED"/>
    <property type="match status" value="1"/>
</dbReference>
<protein>
    <submittedName>
        <fullName evidence="2">Peptidase M50</fullName>
    </submittedName>
</protein>
<reference evidence="2" key="1">
    <citation type="submission" date="2022-01" db="EMBL/GenBank/DDBJ databases">
        <title>Draft genome of Methanogenium marinum DSM 15558.</title>
        <authorList>
            <person name="Chen S.-C."/>
            <person name="You Y.-T."/>
        </authorList>
    </citation>
    <scope>NUCLEOTIDE SEQUENCE</scope>
    <source>
        <strain evidence="2">DSM 15558</strain>
    </source>
</reference>
<keyword evidence="1" id="KW-1133">Transmembrane helix</keyword>
<dbReference type="RefSeq" id="WP_274924972.1">
    <property type="nucleotide sequence ID" value="NZ_JAKELO010000002.1"/>
</dbReference>
<feature type="transmembrane region" description="Helical" evidence="1">
    <location>
        <begin position="82"/>
        <end position="106"/>
    </location>
</feature>
<sequence length="219" mass="23486">MITDKIGREERKDLGIACLALALAFTLVFIRGGWDTWIDLVFIFVISVITVGAAFILHEMAHKFTAMKFGYYAAFRKDNGMLLMGVALAALVGVVFAAPGATVIYAQPGREMTKRENGIISVAGPVVNLCLGALFFAIIIAGFAVQSVPIIVIGTMGLSVNGMIAFFNLLPISVLDGKKVLAWNPVIFVVFIVLSLGMILFGMNYGGVMDTVIAAIFGW</sequence>
<gene>
    <name evidence="2" type="ORF">L0665_06920</name>
</gene>
<evidence type="ECO:0000313" key="2">
    <source>
        <dbReference type="EMBL" id="MDE4908341.1"/>
    </source>
</evidence>
<feature type="transmembrane region" description="Helical" evidence="1">
    <location>
        <begin position="150"/>
        <end position="170"/>
    </location>
</feature>
<accession>A0A9Q4KTB7</accession>
<keyword evidence="3" id="KW-1185">Reference proteome</keyword>
<organism evidence="2 3">
    <name type="scientific">Methanogenium marinum</name>
    <dbReference type="NCBI Taxonomy" id="348610"/>
    <lineage>
        <taxon>Archaea</taxon>
        <taxon>Methanobacteriati</taxon>
        <taxon>Methanobacteriota</taxon>
        <taxon>Stenosarchaea group</taxon>
        <taxon>Methanomicrobia</taxon>
        <taxon>Methanomicrobiales</taxon>
        <taxon>Methanomicrobiaceae</taxon>
        <taxon>Methanogenium</taxon>
    </lineage>
</organism>